<gene>
    <name evidence="4" type="ORF">OMP39_03400</name>
</gene>
<dbReference type="RefSeq" id="WP_264893401.1">
    <property type="nucleotide sequence ID" value="NZ_CP110257.1"/>
</dbReference>
<sequence>MPCNFQARAFRLASLGALCAALGFGLAPEGARAVAAADAEGAAGLRIVKGYAIGGDNPLSAARTGQVLAPYLGVPASAELLRQAQVALESALHERGYTYYRVVVPAQSPGETIMLDVVPTVVNRVIARGAEAEAVRRALPELQEGRSPNTRRLARQLAAAQDAGGRWAVTLRPMAGHDTVDAQVEVEGLPAPWGAAVAWTDDGSRATGRDRLALQAWHADVGGRDHQARVRYTTSLDEPSRVHEWHLAYRLPVRSWGGAWYATYDDVDAPRASDPWREDWRPVAAGTPGRWARVGYVQYLAGPQGRGDRVTVDVSQARLDALDEDGRPTRGRERRSQPATVGYHKSGPWGAGMHLDGYLEVSVHLATGPAADLDAHRSERSAIDSVHWKRLRAGVQWRAEGPRGWAWVARAHGQYSPQALLAAESFALGGASSVRGAEERAGLGDSGIAGTLEAHSPSAGGWRALAFVDAGRLWNHRGDASRPPRDRLASVGIGVRYQHPSGARLVADYGRVVTGSFSDAAQAADKGDDKLHVSLSYSF</sequence>
<protein>
    <submittedName>
        <fullName evidence="4">BamA/TamA family outer membrane protein</fullName>
    </submittedName>
</protein>
<reference evidence="4" key="1">
    <citation type="submission" date="2022-10" db="EMBL/GenBank/DDBJ databases">
        <title>Complete genome sequence of Schlegelella aquatica LMG 23380.</title>
        <authorList>
            <person name="Musilova J."/>
            <person name="Kourilova X."/>
            <person name="Bezdicek M."/>
            <person name="Hermankova K."/>
            <person name="Obruca S."/>
            <person name="Sedlar K."/>
        </authorList>
    </citation>
    <scope>NUCLEOTIDE SEQUENCE</scope>
    <source>
        <strain evidence="4">LMG 23380</strain>
    </source>
</reference>
<evidence type="ECO:0000256" key="1">
    <source>
        <dbReference type="SAM" id="MobiDB-lite"/>
    </source>
</evidence>
<dbReference type="InterPro" id="IPR051544">
    <property type="entry name" value="TPS_OM_transporter"/>
</dbReference>
<feature type="chain" id="PRO_5045229105" evidence="2">
    <location>
        <begin position="28"/>
        <end position="539"/>
    </location>
</feature>
<dbReference type="Proteomes" id="UP001163266">
    <property type="component" value="Chromosome"/>
</dbReference>
<evidence type="ECO:0000313" key="5">
    <source>
        <dbReference type="Proteomes" id="UP001163266"/>
    </source>
</evidence>
<dbReference type="PANTHER" id="PTHR34597">
    <property type="entry name" value="SLR1661 PROTEIN"/>
    <property type="match status" value="1"/>
</dbReference>
<accession>A0ABY6MUF8</accession>
<proteinExistence type="predicted"/>
<keyword evidence="5" id="KW-1185">Reference proteome</keyword>
<keyword evidence="2" id="KW-0732">Signal</keyword>
<feature type="compositionally biased region" description="Basic and acidic residues" evidence="1">
    <location>
        <begin position="322"/>
        <end position="336"/>
    </location>
</feature>
<evidence type="ECO:0000259" key="3">
    <source>
        <dbReference type="Pfam" id="PF03865"/>
    </source>
</evidence>
<evidence type="ECO:0000313" key="4">
    <source>
        <dbReference type="EMBL" id="UZD55647.1"/>
    </source>
</evidence>
<dbReference type="Gene3D" id="2.40.160.50">
    <property type="entry name" value="membrane protein fhac: a member of the omp85/tpsb transporter family"/>
    <property type="match status" value="1"/>
</dbReference>
<feature type="region of interest" description="Disordered" evidence="1">
    <location>
        <begin position="322"/>
        <end position="345"/>
    </location>
</feature>
<evidence type="ECO:0000256" key="2">
    <source>
        <dbReference type="SAM" id="SignalP"/>
    </source>
</evidence>
<dbReference type="InterPro" id="IPR005565">
    <property type="entry name" value="Hemolysn_activator_HlyB_C"/>
</dbReference>
<dbReference type="Pfam" id="PF03865">
    <property type="entry name" value="ShlB"/>
    <property type="match status" value="1"/>
</dbReference>
<feature type="domain" description="Haemolysin activator HlyB C-terminal" evidence="3">
    <location>
        <begin position="375"/>
        <end position="496"/>
    </location>
</feature>
<feature type="signal peptide" evidence="2">
    <location>
        <begin position="1"/>
        <end position="27"/>
    </location>
</feature>
<dbReference type="EMBL" id="CP110257">
    <property type="protein sequence ID" value="UZD55647.1"/>
    <property type="molecule type" value="Genomic_DNA"/>
</dbReference>
<organism evidence="4 5">
    <name type="scientific">Caldimonas aquatica</name>
    <dbReference type="NCBI Taxonomy" id="376175"/>
    <lineage>
        <taxon>Bacteria</taxon>
        <taxon>Pseudomonadati</taxon>
        <taxon>Pseudomonadota</taxon>
        <taxon>Betaproteobacteria</taxon>
        <taxon>Burkholderiales</taxon>
        <taxon>Sphaerotilaceae</taxon>
        <taxon>Caldimonas</taxon>
    </lineage>
</organism>
<dbReference type="PANTHER" id="PTHR34597:SF3">
    <property type="entry name" value="OUTER MEMBRANE TRANSPORTER CDIB"/>
    <property type="match status" value="1"/>
</dbReference>
<name>A0ABY6MUF8_9BURK</name>